<accession>A0A0M8MPD6</accession>
<evidence type="ECO:0000313" key="11">
    <source>
        <dbReference type="Proteomes" id="UP000037751"/>
    </source>
</evidence>
<dbReference type="VEuPathDB" id="FungiDB:Malapachy_4056"/>
<dbReference type="PANTHER" id="PTHR12952:SF0">
    <property type="entry name" value="PROTEIN SYS1 HOMOLOG"/>
    <property type="match status" value="1"/>
</dbReference>
<gene>
    <name evidence="10" type="ORF">Malapachy_4056</name>
</gene>
<keyword evidence="6 9" id="KW-1133">Transmembrane helix</keyword>
<dbReference type="STRING" id="77020.A0A0M8MPD6"/>
<keyword evidence="11" id="KW-1185">Reference proteome</keyword>
<dbReference type="OrthoDB" id="542931at2759"/>
<sequence length="292" mass="33368">MKLSELRLSSTLHGWDPLRIVAQILALQTIHYILLAAFVPPLLAIFTEKAALRFEGGPAQVGMMLDWREIASRPTWDWDSWAQLVDLYTGWNTTGKSTPMWTPAESDAVANWTAGSLWLQVAFVNGSSVPEVIQPSMFQWNDTSESMAQTDISTPTPTAAPSQTLFQQEQQLEQWEWHRTHDVRRGWAISAAWMLTIFFDVQVLYFLIRKPTHVLDFVCTMHLLHLVITSLYAGSLPFSLYWWMVMSIHASLCILLAERWAIQREMRVGFSEHAVLEAQDAEAYELDTARRA</sequence>
<dbReference type="GO" id="GO:0005802">
    <property type="term" value="C:trans-Golgi network"/>
    <property type="evidence" value="ECO:0007669"/>
    <property type="project" value="TreeGrafter"/>
</dbReference>
<dbReference type="GO" id="GO:0034067">
    <property type="term" value="P:protein localization to Golgi apparatus"/>
    <property type="evidence" value="ECO:0007669"/>
    <property type="project" value="TreeGrafter"/>
</dbReference>
<dbReference type="GeneID" id="28730387"/>
<comment type="similarity">
    <text evidence="2">Belongs to the SYS1 family.</text>
</comment>
<dbReference type="GO" id="GO:0000139">
    <property type="term" value="C:Golgi membrane"/>
    <property type="evidence" value="ECO:0007669"/>
    <property type="project" value="UniProtKB-SubCell"/>
</dbReference>
<dbReference type="InterPro" id="IPR019185">
    <property type="entry name" value="Integral_membrane_SYS1-rel"/>
</dbReference>
<feature type="transmembrane region" description="Helical" evidence="9">
    <location>
        <begin position="187"/>
        <end position="207"/>
    </location>
</feature>
<evidence type="ECO:0000256" key="7">
    <source>
        <dbReference type="ARBA" id="ARBA00023034"/>
    </source>
</evidence>
<dbReference type="Pfam" id="PF09801">
    <property type="entry name" value="SYS1"/>
    <property type="match status" value="1"/>
</dbReference>
<feature type="transmembrane region" description="Helical" evidence="9">
    <location>
        <begin position="214"/>
        <end position="234"/>
    </location>
</feature>
<protein>
    <recommendedName>
        <fullName evidence="12">Integral membrane protein</fullName>
    </recommendedName>
</protein>
<keyword evidence="3" id="KW-0813">Transport</keyword>
<reference evidence="10 11" key="1">
    <citation type="submission" date="2015-07" db="EMBL/GenBank/DDBJ databases">
        <title>Draft Genome Sequence of Malassezia furfur CBS1878 and Malassezia pachydermatis CBS1879.</title>
        <authorList>
            <person name="Triana S."/>
            <person name="Ohm R."/>
            <person name="Gonzalez A."/>
            <person name="DeCock H."/>
            <person name="Restrepo S."/>
            <person name="Celis A."/>
        </authorList>
    </citation>
    <scope>NUCLEOTIDE SEQUENCE [LARGE SCALE GENOMIC DNA]</scope>
    <source>
        <strain evidence="10 11">CBS 1879</strain>
    </source>
</reference>
<evidence type="ECO:0000256" key="4">
    <source>
        <dbReference type="ARBA" id="ARBA00022692"/>
    </source>
</evidence>
<evidence type="ECO:0000256" key="1">
    <source>
        <dbReference type="ARBA" id="ARBA00004653"/>
    </source>
</evidence>
<comment type="caution">
    <text evidence="10">The sequence shown here is derived from an EMBL/GenBank/DDBJ whole genome shotgun (WGS) entry which is preliminary data.</text>
</comment>
<proteinExistence type="inferred from homology"/>
<dbReference type="GO" id="GO:0005829">
    <property type="term" value="C:cytosol"/>
    <property type="evidence" value="ECO:0007669"/>
    <property type="project" value="GOC"/>
</dbReference>
<keyword evidence="5" id="KW-0653">Protein transport</keyword>
<evidence type="ECO:0000256" key="6">
    <source>
        <dbReference type="ARBA" id="ARBA00022989"/>
    </source>
</evidence>
<evidence type="ECO:0000256" key="9">
    <source>
        <dbReference type="SAM" id="Phobius"/>
    </source>
</evidence>
<evidence type="ECO:0000313" key="10">
    <source>
        <dbReference type="EMBL" id="KOS14167.1"/>
    </source>
</evidence>
<dbReference type="GO" id="GO:0043001">
    <property type="term" value="P:Golgi to plasma membrane protein transport"/>
    <property type="evidence" value="ECO:0007669"/>
    <property type="project" value="TreeGrafter"/>
</dbReference>
<evidence type="ECO:0000256" key="8">
    <source>
        <dbReference type="ARBA" id="ARBA00023136"/>
    </source>
</evidence>
<dbReference type="Proteomes" id="UP000037751">
    <property type="component" value="Unassembled WGS sequence"/>
</dbReference>
<dbReference type="AlphaFoldDB" id="A0A0M8MPD6"/>
<keyword evidence="8 9" id="KW-0472">Membrane</keyword>
<dbReference type="EMBL" id="LGAV01000004">
    <property type="protein sequence ID" value="KOS14167.1"/>
    <property type="molecule type" value="Genomic_DNA"/>
</dbReference>
<evidence type="ECO:0000256" key="5">
    <source>
        <dbReference type="ARBA" id="ARBA00022927"/>
    </source>
</evidence>
<comment type="subcellular location">
    <subcellularLocation>
        <location evidence="1">Golgi apparatus membrane</location>
        <topology evidence="1">Multi-pass membrane protein</topology>
    </subcellularLocation>
</comment>
<name>A0A0M8MPD6_9BASI</name>
<evidence type="ECO:0008006" key="12">
    <source>
        <dbReference type="Google" id="ProtNLM"/>
    </source>
</evidence>
<keyword evidence="7" id="KW-0333">Golgi apparatus</keyword>
<keyword evidence="4 9" id="KW-0812">Transmembrane</keyword>
<evidence type="ECO:0000256" key="3">
    <source>
        <dbReference type="ARBA" id="ARBA00022448"/>
    </source>
</evidence>
<dbReference type="RefSeq" id="XP_017991799.1">
    <property type="nucleotide sequence ID" value="XM_018138511.1"/>
</dbReference>
<feature type="transmembrane region" description="Helical" evidence="9">
    <location>
        <begin position="20"/>
        <end position="46"/>
    </location>
</feature>
<dbReference type="PANTHER" id="PTHR12952">
    <property type="entry name" value="SYS1"/>
    <property type="match status" value="1"/>
</dbReference>
<dbReference type="GO" id="GO:0006895">
    <property type="term" value="P:Golgi to endosome transport"/>
    <property type="evidence" value="ECO:0007669"/>
    <property type="project" value="TreeGrafter"/>
</dbReference>
<organism evidence="10 11">
    <name type="scientific">Malassezia pachydermatis</name>
    <dbReference type="NCBI Taxonomy" id="77020"/>
    <lineage>
        <taxon>Eukaryota</taxon>
        <taxon>Fungi</taxon>
        <taxon>Dikarya</taxon>
        <taxon>Basidiomycota</taxon>
        <taxon>Ustilaginomycotina</taxon>
        <taxon>Malasseziomycetes</taxon>
        <taxon>Malasseziales</taxon>
        <taxon>Malasseziaceae</taxon>
        <taxon>Malassezia</taxon>
    </lineage>
</organism>
<evidence type="ECO:0000256" key="2">
    <source>
        <dbReference type="ARBA" id="ARBA00008160"/>
    </source>
</evidence>